<evidence type="ECO:0000313" key="13">
    <source>
        <dbReference type="Proteomes" id="UP000714380"/>
    </source>
</evidence>
<dbReference type="Gene3D" id="2.70.20.10">
    <property type="entry name" value="Topoisomerase I, domain 3"/>
    <property type="match status" value="1"/>
</dbReference>
<keyword evidence="4 8" id="KW-0460">Magnesium</keyword>
<dbReference type="InterPro" id="IPR013497">
    <property type="entry name" value="Topo_IA_cen"/>
</dbReference>
<dbReference type="EMBL" id="JAEDAH010000026">
    <property type="protein sequence ID" value="MCA6063139.1"/>
    <property type="molecule type" value="Genomic_DNA"/>
</dbReference>
<dbReference type="Pfam" id="PF01131">
    <property type="entry name" value="Topoisom_bac"/>
    <property type="match status" value="1"/>
</dbReference>
<dbReference type="InterPro" id="IPR034144">
    <property type="entry name" value="TOPRIM_TopoIII"/>
</dbReference>
<dbReference type="EC" id="5.6.2.1" evidence="8"/>
<dbReference type="InterPro" id="IPR013824">
    <property type="entry name" value="Topo_IA_cen_sub1"/>
</dbReference>
<feature type="region of interest" description="Interaction with DNA" evidence="8">
    <location>
        <begin position="194"/>
        <end position="199"/>
    </location>
</feature>
<dbReference type="PANTHER" id="PTHR11390:SF21">
    <property type="entry name" value="DNA TOPOISOMERASE 3-ALPHA"/>
    <property type="match status" value="1"/>
</dbReference>
<dbReference type="Gene3D" id="1.10.290.10">
    <property type="entry name" value="Topoisomerase I, domain 4"/>
    <property type="match status" value="1"/>
</dbReference>
<feature type="domain" description="Toprim" evidence="10">
    <location>
        <begin position="1"/>
        <end position="134"/>
    </location>
</feature>
<evidence type="ECO:0000256" key="9">
    <source>
        <dbReference type="SAM" id="MobiDB-lite"/>
    </source>
</evidence>
<dbReference type="NCBIfam" id="NF005829">
    <property type="entry name" value="PRK07726.1"/>
    <property type="match status" value="1"/>
</dbReference>
<feature type="site" description="Interaction with DNA" evidence="8">
    <location>
        <position position="61"/>
    </location>
</feature>
<feature type="site" description="Interaction with DNA" evidence="8">
    <location>
        <position position="178"/>
    </location>
</feature>
<dbReference type="InterPro" id="IPR005738">
    <property type="entry name" value="TopoIII"/>
</dbReference>
<keyword evidence="5 8" id="KW-0799">Topoisomerase</keyword>
<evidence type="ECO:0000256" key="4">
    <source>
        <dbReference type="ARBA" id="ARBA00022842"/>
    </source>
</evidence>
<dbReference type="PRINTS" id="PR00417">
    <property type="entry name" value="PRTPISMRASEI"/>
</dbReference>
<keyword evidence="13" id="KW-1185">Reference proteome</keyword>
<dbReference type="NCBIfam" id="TIGR01056">
    <property type="entry name" value="topB"/>
    <property type="match status" value="1"/>
</dbReference>
<dbReference type="Gene3D" id="1.10.460.10">
    <property type="entry name" value="Topoisomerase I, domain 2"/>
    <property type="match status" value="1"/>
</dbReference>
<feature type="region of interest" description="Disordered" evidence="9">
    <location>
        <begin position="623"/>
        <end position="650"/>
    </location>
</feature>
<dbReference type="Proteomes" id="UP000714380">
    <property type="component" value="Unassembled WGS sequence"/>
</dbReference>
<feature type="compositionally biased region" description="Basic residues" evidence="9">
    <location>
        <begin position="629"/>
        <end position="642"/>
    </location>
</feature>
<evidence type="ECO:0000256" key="7">
    <source>
        <dbReference type="ARBA" id="ARBA00023235"/>
    </source>
</evidence>
<comment type="catalytic activity">
    <reaction evidence="1 8">
        <text>ATP-independent breakage of single-stranded DNA, followed by passage and rejoining.</text>
        <dbReference type="EC" id="5.6.2.1"/>
    </reaction>
</comment>
<feature type="active site" description="O-(5'-phospho-DNA)-tyrosine intermediate" evidence="8">
    <location>
        <position position="330"/>
    </location>
</feature>
<evidence type="ECO:0000256" key="1">
    <source>
        <dbReference type="ARBA" id="ARBA00000213"/>
    </source>
</evidence>
<dbReference type="PROSITE" id="PS50880">
    <property type="entry name" value="TOPRIM"/>
    <property type="match status" value="1"/>
</dbReference>
<feature type="binding site" evidence="8">
    <location>
        <position position="7"/>
    </location>
    <ligand>
        <name>Mg(2+)</name>
        <dbReference type="ChEBI" id="CHEBI:18420"/>
        <label>1</label>
        <note>catalytic</note>
    </ligand>
</feature>
<dbReference type="SMART" id="SM00437">
    <property type="entry name" value="TOP1Ac"/>
    <property type="match status" value="1"/>
</dbReference>
<dbReference type="Pfam" id="PF01751">
    <property type="entry name" value="Toprim"/>
    <property type="match status" value="1"/>
</dbReference>
<feature type="domain" description="Topo IA-type catalytic" evidence="11">
    <location>
        <begin position="155"/>
        <end position="608"/>
    </location>
</feature>
<dbReference type="InterPro" id="IPR006171">
    <property type="entry name" value="TOPRIM_dom"/>
</dbReference>
<dbReference type="PROSITE" id="PS52039">
    <property type="entry name" value="TOPO_IA_2"/>
    <property type="match status" value="1"/>
</dbReference>
<dbReference type="InterPro" id="IPR023406">
    <property type="entry name" value="Topo_IA_AS"/>
</dbReference>
<dbReference type="CDD" id="cd03362">
    <property type="entry name" value="TOPRIM_TopoIA_TopoIII"/>
    <property type="match status" value="1"/>
</dbReference>
<evidence type="ECO:0000256" key="5">
    <source>
        <dbReference type="ARBA" id="ARBA00023029"/>
    </source>
</evidence>
<dbReference type="RefSeq" id="WP_225672828.1">
    <property type="nucleotide sequence ID" value="NZ_JAEDAH010000026.1"/>
</dbReference>
<evidence type="ECO:0000256" key="6">
    <source>
        <dbReference type="ARBA" id="ARBA00023125"/>
    </source>
</evidence>
<dbReference type="SMART" id="SM00436">
    <property type="entry name" value="TOP1Bc"/>
    <property type="match status" value="1"/>
</dbReference>
<dbReference type="PANTHER" id="PTHR11390">
    <property type="entry name" value="PROKARYOTIC DNA TOPOISOMERASE"/>
    <property type="match status" value="1"/>
</dbReference>
<proteinExistence type="inferred from homology"/>
<comment type="caution">
    <text evidence="12">The sequence shown here is derived from an EMBL/GenBank/DDBJ whole genome shotgun (WGS) entry which is preliminary data.</text>
</comment>
<comment type="cofactor">
    <cofactor evidence="8">
        <name>Mg(2+)</name>
        <dbReference type="ChEBI" id="CHEBI:18420"/>
    </cofactor>
    <text evidence="8">Binds two Mg(2+) per subunit.</text>
</comment>
<dbReference type="InterPro" id="IPR003601">
    <property type="entry name" value="Topo_IA_2"/>
</dbReference>
<feature type="binding site" evidence="8">
    <location>
        <position position="103"/>
    </location>
    <ligand>
        <name>Mg(2+)</name>
        <dbReference type="ChEBI" id="CHEBI:18420"/>
        <label>2</label>
    </ligand>
</feature>
<accession>A0ABS7ZN59</accession>
<dbReference type="PROSITE" id="PS00396">
    <property type="entry name" value="TOPO_IA_1"/>
    <property type="match status" value="1"/>
</dbReference>
<dbReference type="CDD" id="cd00186">
    <property type="entry name" value="TOP1Ac"/>
    <property type="match status" value="1"/>
</dbReference>
<gene>
    <name evidence="8" type="primary">topB</name>
    <name evidence="12" type="ORF">I9W95_05900</name>
</gene>
<comment type="caution">
    <text evidence="8">Lacks conserved residue(s) required for the propagation of feature annotation.</text>
</comment>
<organism evidence="12 13">
    <name type="scientific">Thalassolituus marinus</name>
    <dbReference type="NCBI Taxonomy" id="671053"/>
    <lineage>
        <taxon>Bacteria</taxon>
        <taxon>Pseudomonadati</taxon>
        <taxon>Pseudomonadota</taxon>
        <taxon>Gammaproteobacteria</taxon>
        <taxon>Oceanospirillales</taxon>
        <taxon>Oceanospirillaceae</taxon>
        <taxon>Thalassolituus</taxon>
    </lineage>
</organism>
<feature type="site" description="Interaction with DNA" evidence="8">
    <location>
        <position position="332"/>
    </location>
</feature>
<name>A0ABS7ZN59_9GAMM</name>
<dbReference type="HAMAP" id="MF_00953">
    <property type="entry name" value="Topoisom_3_prok"/>
    <property type="match status" value="1"/>
</dbReference>
<dbReference type="SMART" id="SM00493">
    <property type="entry name" value="TOPRIM"/>
    <property type="match status" value="1"/>
</dbReference>
<evidence type="ECO:0000256" key="3">
    <source>
        <dbReference type="ARBA" id="ARBA00022723"/>
    </source>
</evidence>
<keyword evidence="3 8" id="KW-0479">Metal-binding</keyword>
<evidence type="ECO:0000259" key="11">
    <source>
        <dbReference type="PROSITE" id="PS52039"/>
    </source>
</evidence>
<sequence>MRLFIAEKPSLGRAIAAVLPKPHSKGEGFVRAANGDVVSWCIGHLLEQAEPEAYNPAYKQWCLDLLPIVPEQWQLQPKPKTRKQLSVLRKLVKESTQLVHAGDPDREGQLLVDEVVSYLKVPAAKRNAMQRLLISDLNPQAVSRALTQLKPNADFIPLSVSALARSRADWLYGINLTRACTVKGQQGGLKSVLSVGRVQTPVLGLVVRRDQEIEQFVSRPFYEVRAALHLTASEPLSFYAKWLPSEACAAHQDEDGRVLNPKLAHNVASRIRQQPATVESVERKQKQQAAPLPYNLSSLQIDAAKAFGLSAKQVLDGCQSLYEKHQLITYPRSDCRYLPVEHYAHRQQVVNAIGSNDVKLSDVIQGADLSLRSKAWNDSKVEAHHAIIPTEKGSGFNSLTLAEKQLYGMIARQYLLQFYPPFIYADSKVILSIGGGVFQANERESIQPGWKTATAAKTADDENSALKKLPPLTQGQTLWSGEPTVDEKHTQPPQHFTDATLLAAMTGINRYVTDNSLKKILKDTDGLGTEATRASIIELLFKRTFLRREGKSIRATELGKALVNTLPQSTTVPDMTAHWERQLNDISERALKYDDFMQPLLQQLNSLVSQAGQLNTLAFQGIKSEGAAPRRKRKAPVRKKSSQPRAASSR</sequence>
<comment type="function">
    <text evidence="8">Releases the supercoiling and torsional tension of DNA, which is introduced during the DNA replication and transcription, by transiently cleaving and rejoining one strand of the DNA duplex. Introduces a single-strand break via transesterification at a target site in duplex DNA. The scissile phosphodiester is attacked by the catalytic tyrosine of the enzyme, resulting in the formation of a DNA-(5'-phosphotyrosyl)-enzyme intermediate and the expulsion of a 3'-OH DNA strand. The free DNA strand then undergoes passage around the unbroken strand, thus removing DNA supercoils. Finally, in the religation step, the DNA 3'-OH attacks the covalent intermediate to expel the active-site tyrosine and restore the DNA phosphodiester backbone.</text>
</comment>
<dbReference type="InterPro" id="IPR013825">
    <property type="entry name" value="Topo_IA_cen_sub2"/>
</dbReference>
<protein>
    <recommendedName>
        <fullName evidence="8">DNA topoisomerase 3</fullName>
        <ecNumber evidence="8">5.6.2.1</ecNumber>
    </recommendedName>
    <alternativeName>
        <fullName evidence="8">DNA topoisomerase III</fullName>
    </alternativeName>
</protein>
<keyword evidence="7 8" id="KW-0413">Isomerase</keyword>
<comment type="similarity">
    <text evidence="2 8">Belongs to the type IA topoisomerase family.</text>
</comment>
<dbReference type="InterPro" id="IPR003602">
    <property type="entry name" value="Topo_IA_DNA-bd_dom"/>
</dbReference>
<dbReference type="InterPro" id="IPR000380">
    <property type="entry name" value="Topo_IA"/>
</dbReference>
<dbReference type="InterPro" id="IPR023405">
    <property type="entry name" value="Topo_IA_core_domain"/>
</dbReference>
<feature type="binding site" evidence="8">
    <location>
        <position position="105"/>
    </location>
    <ligand>
        <name>Mg(2+)</name>
        <dbReference type="ChEBI" id="CHEBI:18420"/>
        <label>2</label>
    </ligand>
</feature>
<evidence type="ECO:0000259" key="10">
    <source>
        <dbReference type="PROSITE" id="PS50880"/>
    </source>
</evidence>
<feature type="site" description="Interaction with DNA" evidence="8">
    <location>
        <position position="170"/>
    </location>
</feature>
<reference evidence="12 13" key="1">
    <citation type="submission" date="2020-12" db="EMBL/GenBank/DDBJ databases">
        <title>Novel Thalassolituus-related marine hydrocarbonoclastic bacteria mediated algae-derived hydrocarbons mineralization in twilight zone of the northern South China Sea.</title>
        <authorList>
            <person name="Dong C."/>
        </authorList>
    </citation>
    <scope>NUCLEOTIDE SEQUENCE [LARGE SCALE GENOMIC DNA]</scope>
    <source>
        <strain evidence="12 13">IMCC1826</strain>
    </source>
</reference>
<dbReference type="InterPro" id="IPR013826">
    <property type="entry name" value="Topo_IA_cen_sub3"/>
</dbReference>
<evidence type="ECO:0000256" key="2">
    <source>
        <dbReference type="ARBA" id="ARBA00009446"/>
    </source>
</evidence>
<keyword evidence="6 8" id="KW-0238">DNA-binding</keyword>
<evidence type="ECO:0000256" key="8">
    <source>
        <dbReference type="HAMAP-Rule" id="MF_00953"/>
    </source>
</evidence>
<dbReference type="SUPFAM" id="SSF56712">
    <property type="entry name" value="Prokaryotic type I DNA topoisomerase"/>
    <property type="match status" value="1"/>
</dbReference>
<feature type="binding site" evidence="8">
    <location>
        <position position="103"/>
    </location>
    <ligand>
        <name>Mg(2+)</name>
        <dbReference type="ChEBI" id="CHEBI:18420"/>
        <label>1</label>
        <note>catalytic</note>
    </ligand>
</feature>
<dbReference type="Gene3D" id="3.40.50.140">
    <property type="match status" value="1"/>
</dbReference>
<evidence type="ECO:0000313" key="12">
    <source>
        <dbReference type="EMBL" id="MCA6063139.1"/>
    </source>
</evidence>